<dbReference type="Gene3D" id="1.10.10.10">
    <property type="entry name" value="Winged helix-like DNA-binding domain superfamily/Winged helix DNA-binding domain"/>
    <property type="match status" value="1"/>
</dbReference>
<dbReference type="InterPro" id="IPR036217">
    <property type="entry name" value="MethylDNA_cys_MeTrfase_DNAb"/>
</dbReference>
<dbReference type="SUPFAM" id="SSF46767">
    <property type="entry name" value="Methylated DNA-protein cysteine methyltransferase, C-terminal domain"/>
    <property type="match status" value="1"/>
</dbReference>
<evidence type="ECO:0000256" key="1">
    <source>
        <dbReference type="ARBA" id="ARBA00022763"/>
    </source>
</evidence>
<keyword evidence="3" id="KW-0489">Methyltransferase</keyword>
<dbReference type="GO" id="GO:0032259">
    <property type="term" value="P:methylation"/>
    <property type="evidence" value="ECO:0007669"/>
    <property type="project" value="UniProtKB-KW"/>
</dbReference>
<accession>A0A4Q9KKK2</accession>
<proteinExistence type="predicted"/>
<protein>
    <submittedName>
        <fullName evidence="3">Cysteine methyltransferase</fullName>
    </submittedName>
</protein>
<dbReference type="GO" id="GO:0008168">
    <property type="term" value="F:methyltransferase activity"/>
    <property type="evidence" value="ECO:0007669"/>
    <property type="project" value="UniProtKB-KW"/>
</dbReference>
<dbReference type="InterPro" id="IPR052520">
    <property type="entry name" value="ATL_DNA_repair"/>
</dbReference>
<dbReference type="PANTHER" id="PTHR42942">
    <property type="entry name" value="6-O-METHYLGUANINE DNA METHYLTRANSFERASE"/>
    <property type="match status" value="1"/>
</dbReference>
<dbReference type="Pfam" id="PF01035">
    <property type="entry name" value="DNA_binding_1"/>
    <property type="match status" value="1"/>
</dbReference>
<dbReference type="Proteomes" id="UP000291933">
    <property type="component" value="Unassembled WGS sequence"/>
</dbReference>
<dbReference type="GO" id="GO:0006281">
    <property type="term" value="P:DNA repair"/>
    <property type="evidence" value="ECO:0007669"/>
    <property type="project" value="InterPro"/>
</dbReference>
<dbReference type="CDD" id="cd06445">
    <property type="entry name" value="ATase"/>
    <property type="match status" value="1"/>
</dbReference>
<dbReference type="OrthoDB" id="9132167at2"/>
<reference evidence="3 4" key="1">
    <citation type="submission" date="2019-01" db="EMBL/GenBank/DDBJ databases">
        <title>Lactibacter flavus gen. nov., sp. nov., a novel bacterium of the family Propionibacteriaceae isolated from raw milk and dairy products.</title>
        <authorList>
            <person name="Huptas C."/>
            <person name="Wenning M."/>
            <person name="Breitenwieser F."/>
            <person name="Doll E."/>
            <person name="Von Neubeck M."/>
            <person name="Busse H.-J."/>
            <person name="Scherer S."/>
        </authorList>
    </citation>
    <scope>NUCLEOTIDE SEQUENCE [LARGE SCALE GENOMIC DNA]</scope>
    <source>
        <strain evidence="3 4">DSM 22130</strain>
    </source>
</reference>
<organism evidence="3 4">
    <name type="scientific">Propioniciclava tarda</name>
    <dbReference type="NCBI Taxonomy" id="433330"/>
    <lineage>
        <taxon>Bacteria</taxon>
        <taxon>Bacillati</taxon>
        <taxon>Actinomycetota</taxon>
        <taxon>Actinomycetes</taxon>
        <taxon>Propionibacteriales</taxon>
        <taxon>Propionibacteriaceae</taxon>
        <taxon>Propioniciclava</taxon>
    </lineage>
</organism>
<sequence>MDEFSVERVLLATSLVPAGRVASYGDLGRLAGVGPRQVGAIMRERGSEVAWWRVVNASGELPGQLMERAVEHWDAEGIVHADGRVRMRASRVDPDALTASYRGSD</sequence>
<feature type="domain" description="Methylated-DNA-[protein]-cysteine S-methyltransferase DNA binding" evidence="2">
    <location>
        <begin position="7"/>
        <end position="66"/>
    </location>
</feature>
<keyword evidence="3" id="KW-0808">Transferase</keyword>
<dbReference type="PANTHER" id="PTHR42942:SF1">
    <property type="entry name" value="ALKYLTRANSFERASE-LIKE PROTEIN 1"/>
    <property type="match status" value="1"/>
</dbReference>
<dbReference type="EMBL" id="SDMR01000007">
    <property type="protein sequence ID" value="TBT95016.1"/>
    <property type="molecule type" value="Genomic_DNA"/>
</dbReference>
<dbReference type="AlphaFoldDB" id="A0A4Q9KKK2"/>
<gene>
    <name evidence="3" type="ORF">ET996_07005</name>
</gene>
<evidence type="ECO:0000313" key="4">
    <source>
        <dbReference type="Proteomes" id="UP000291933"/>
    </source>
</evidence>
<dbReference type="RefSeq" id="WP_131171853.1">
    <property type="nucleotide sequence ID" value="NZ_FXTL01000006.1"/>
</dbReference>
<evidence type="ECO:0000313" key="3">
    <source>
        <dbReference type="EMBL" id="TBT95016.1"/>
    </source>
</evidence>
<name>A0A4Q9KKK2_PROTD</name>
<keyword evidence="4" id="KW-1185">Reference proteome</keyword>
<dbReference type="InterPro" id="IPR014048">
    <property type="entry name" value="MethylDNA_cys_MeTrfase_DNA-bd"/>
</dbReference>
<dbReference type="InterPro" id="IPR036388">
    <property type="entry name" value="WH-like_DNA-bd_sf"/>
</dbReference>
<evidence type="ECO:0000259" key="2">
    <source>
        <dbReference type="Pfam" id="PF01035"/>
    </source>
</evidence>
<comment type="caution">
    <text evidence="3">The sequence shown here is derived from an EMBL/GenBank/DDBJ whole genome shotgun (WGS) entry which is preliminary data.</text>
</comment>
<keyword evidence="1" id="KW-0227">DNA damage</keyword>